<keyword evidence="1" id="KW-0812">Transmembrane</keyword>
<dbReference type="AlphaFoldDB" id="A0A8S8XG37"/>
<feature type="transmembrane region" description="Helical" evidence="1">
    <location>
        <begin position="83"/>
        <end position="102"/>
    </location>
</feature>
<evidence type="ECO:0000313" key="3">
    <source>
        <dbReference type="Proteomes" id="UP000681075"/>
    </source>
</evidence>
<name>A0A8S8XG37_9PROT</name>
<organism evidence="2 3">
    <name type="scientific">Roseiterribacter gracilis</name>
    <dbReference type="NCBI Taxonomy" id="2812848"/>
    <lineage>
        <taxon>Bacteria</taxon>
        <taxon>Pseudomonadati</taxon>
        <taxon>Pseudomonadota</taxon>
        <taxon>Alphaproteobacteria</taxon>
        <taxon>Rhodospirillales</taxon>
        <taxon>Roseiterribacteraceae</taxon>
        <taxon>Roseiterribacter</taxon>
    </lineage>
</organism>
<keyword evidence="1" id="KW-1133">Transmembrane helix</keyword>
<feature type="transmembrane region" description="Helical" evidence="1">
    <location>
        <begin position="50"/>
        <end position="71"/>
    </location>
</feature>
<evidence type="ECO:0008006" key="4">
    <source>
        <dbReference type="Google" id="ProtNLM"/>
    </source>
</evidence>
<reference evidence="2" key="1">
    <citation type="submission" date="2021-02" db="EMBL/GenBank/DDBJ databases">
        <title>Genome sequence of Rhodospirillales sp. strain TMPK1 isolated from soil.</title>
        <authorList>
            <person name="Nakai R."/>
            <person name="Kusada H."/>
            <person name="Tamaki H."/>
        </authorList>
    </citation>
    <scope>NUCLEOTIDE SEQUENCE</scope>
    <source>
        <strain evidence="2">TMPK1</strain>
    </source>
</reference>
<comment type="caution">
    <text evidence="2">The sequence shown here is derived from an EMBL/GenBank/DDBJ whole genome shotgun (WGS) entry which is preliminary data.</text>
</comment>
<dbReference type="Proteomes" id="UP000681075">
    <property type="component" value="Unassembled WGS sequence"/>
</dbReference>
<feature type="transmembrane region" description="Helical" evidence="1">
    <location>
        <begin position="12"/>
        <end position="38"/>
    </location>
</feature>
<sequence length="254" mass="27075">MQTVRLTRGTRILAIVATLGLVAALVALLMLGGAPLVYRTGMQPLPVSFLLLRNGVYVAGAAALLSLIGLIGIRRYGPTLRRLVPIAFVVSLAIGVVPFTFFNPRNPPPPIHDITTDMDNPPVFVAVLPLREAAKAANPVAYNPDDAKVQKAAYADIVPMVTKLPPAEAFNRAASAARAMGWTMVAQDSGDGRIEASDTTFWFGFTDDVVIRVTAQDGGSRIDIRSLSRIGRGDVGANAKRIRAYEAKLKDALG</sequence>
<protein>
    <recommendedName>
        <fullName evidence="4">DUF1499 domain-containing protein</fullName>
    </recommendedName>
</protein>
<evidence type="ECO:0000256" key="1">
    <source>
        <dbReference type="SAM" id="Phobius"/>
    </source>
</evidence>
<dbReference type="RefSeq" id="WP_420244198.1">
    <property type="nucleotide sequence ID" value="NZ_BOPV01000001.1"/>
</dbReference>
<dbReference type="EMBL" id="BOPV01000001">
    <property type="protein sequence ID" value="GIL40932.1"/>
    <property type="molecule type" value="Genomic_DNA"/>
</dbReference>
<keyword evidence="3" id="KW-1185">Reference proteome</keyword>
<gene>
    <name evidence="2" type="ORF">TMPK1_31690</name>
</gene>
<accession>A0A8S8XG37</accession>
<evidence type="ECO:0000313" key="2">
    <source>
        <dbReference type="EMBL" id="GIL40932.1"/>
    </source>
</evidence>
<keyword evidence="1" id="KW-0472">Membrane</keyword>
<dbReference type="Pfam" id="PF07386">
    <property type="entry name" value="DUF1499"/>
    <property type="match status" value="1"/>
</dbReference>
<proteinExistence type="predicted"/>
<dbReference type="InterPro" id="IPR010865">
    <property type="entry name" value="DUF1499"/>
</dbReference>